<dbReference type="RefSeq" id="WP_378167573.1">
    <property type="nucleotide sequence ID" value="NZ_JBHSBU010000001.1"/>
</dbReference>
<sequence length="250" mass="28065">MARSLALGLTAALWMTAAAAEPIRVAVCECDSAPLLELGPDRKPSGGIIKDLVELIAAKLGQPVEYKVLSRKRIDPALERGDADLVCFTSPNWTRLADRMHWTGENLVQTELFLMHRNWAFQIESLDDLKGKTLGLILGFHYPGIDPQVERGDMRASRQTDHVQNFRLLERQRIDVAVSTDLQIAHYLRQNPKARSVLMVSDFVLSRTPTQCAVPKASRLDPEPVRRAVKALGEQGAFERLMKTYREPLL</sequence>
<protein>
    <submittedName>
        <fullName evidence="4">Substrate-binding periplasmic protein</fullName>
    </submittedName>
</protein>
<keyword evidence="5" id="KW-1185">Reference proteome</keyword>
<name>A0ABV8MXH5_9NEIS</name>
<evidence type="ECO:0000259" key="3">
    <source>
        <dbReference type="SMART" id="SM00062"/>
    </source>
</evidence>
<organism evidence="4 5">
    <name type="scientific">Chitinimonas lacunae</name>
    <dbReference type="NCBI Taxonomy" id="1963018"/>
    <lineage>
        <taxon>Bacteria</taxon>
        <taxon>Pseudomonadati</taxon>
        <taxon>Pseudomonadota</taxon>
        <taxon>Betaproteobacteria</taxon>
        <taxon>Neisseriales</taxon>
        <taxon>Chitinibacteraceae</taxon>
        <taxon>Chitinimonas</taxon>
    </lineage>
</organism>
<feature type="domain" description="Solute-binding protein family 3/N-terminal" evidence="3">
    <location>
        <begin position="22"/>
        <end position="249"/>
    </location>
</feature>
<proteinExistence type="predicted"/>
<dbReference type="Proteomes" id="UP001595791">
    <property type="component" value="Unassembled WGS sequence"/>
</dbReference>
<dbReference type="InterPro" id="IPR001638">
    <property type="entry name" value="Solute-binding_3/MltF_N"/>
</dbReference>
<dbReference type="PANTHER" id="PTHR35936">
    <property type="entry name" value="MEMBRANE-BOUND LYTIC MUREIN TRANSGLYCOSYLASE F"/>
    <property type="match status" value="1"/>
</dbReference>
<dbReference type="PANTHER" id="PTHR35936:SF6">
    <property type="entry name" value="AMINO ACID ABC TRANSPORTER SUBSTRATE-BINDING PAAT FAMILY PROTEIN"/>
    <property type="match status" value="1"/>
</dbReference>
<evidence type="ECO:0000313" key="4">
    <source>
        <dbReference type="EMBL" id="MFC4161530.1"/>
    </source>
</evidence>
<reference evidence="5" key="1">
    <citation type="journal article" date="2019" name="Int. J. Syst. Evol. Microbiol.">
        <title>The Global Catalogue of Microorganisms (GCM) 10K type strain sequencing project: providing services to taxonomists for standard genome sequencing and annotation.</title>
        <authorList>
            <consortium name="The Broad Institute Genomics Platform"/>
            <consortium name="The Broad Institute Genome Sequencing Center for Infectious Disease"/>
            <person name="Wu L."/>
            <person name="Ma J."/>
        </authorList>
    </citation>
    <scope>NUCLEOTIDE SEQUENCE [LARGE SCALE GENOMIC DNA]</scope>
    <source>
        <strain evidence="5">LMG 29894</strain>
    </source>
</reference>
<evidence type="ECO:0000256" key="1">
    <source>
        <dbReference type="ARBA" id="ARBA00022729"/>
    </source>
</evidence>
<dbReference type="EMBL" id="JBHSBU010000001">
    <property type="protein sequence ID" value="MFC4161530.1"/>
    <property type="molecule type" value="Genomic_DNA"/>
</dbReference>
<feature type="signal peptide" evidence="2">
    <location>
        <begin position="1"/>
        <end position="20"/>
    </location>
</feature>
<comment type="caution">
    <text evidence="4">The sequence shown here is derived from an EMBL/GenBank/DDBJ whole genome shotgun (WGS) entry which is preliminary data.</text>
</comment>
<feature type="chain" id="PRO_5047106640" evidence="2">
    <location>
        <begin position="21"/>
        <end position="250"/>
    </location>
</feature>
<accession>A0ABV8MXH5</accession>
<evidence type="ECO:0000256" key="2">
    <source>
        <dbReference type="SAM" id="SignalP"/>
    </source>
</evidence>
<dbReference type="SUPFAM" id="SSF53850">
    <property type="entry name" value="Periplasmic binding protein-like II"/>
    <property type="match status" value="1"/>
</dbReference>
<keyword evidence="1 2" id="KW-0732">Signal</keyword>
<dbReference type="SMART" id="SM00062">
    <property type="entry name" value="PBPb"/>
    <property type="match status" value="1"/>
</dbReference>
<evidence type="ECO:0000313" key="5">
    <source>
        <dbReference type="Proteomes" id="UP001595791"/>
    </source>
</evidence>
<gene>
    <name evidence="4" type="ORF">ACFOW7_19515</name>
</gene>
<dbReference type="Gene3D" id="3.40.190.10">
    <property type="entry name" value="Periplasmic binding protein-like II"/>
    <property type="match status" value="2"/>
</dbReference>